<keyword evidence="7" id="KW-1185">Reference proteome</keyword>
<dbReference type="InterPro" id="IPR050373">
    <property type="entry name" value="Fibrinogen_C-term_domain"/>
</dbReference>
<evidence type="ECO:0000256" key="3">
    <source>
        <dbReference type="PROSITE-ProRule" id="PRU00076"/>
    </source>
</evidence>
<protein>
    <submittedName>
        <fullName evidence="6">Ficolin-1</fullName>
    </submittedName>
</protein>
<dbReference type="InterPro" id="IPR000742">
    <property type="entry name" value="EGF"/>
</dbReference>
<evidence type="ECO:0000256" key="1">
    <source>
        <dbReference type="ARBA" id="ARBA00022536"/>
    </source>
</evidence>
<evidence type="ECO:0000313" key="7">
    <source>
        <dbReference type="Proteomes" id="UP001152320"/>
    </source>
</evidence>
<dbReference type="Pfam" id="PF12947">
    <property type="entry name" value="EGF_3"/>
    <property type="match status" value="1"/>
</dbReference>
<proteinExistence type="predicted"/>
<evidence type="ECO:0000259" key="5">
    <source>
        <dbReference type="PROSITE" id="PS51406"/>
    </source>
</evidence>
<dbReference type="CDD" id="cd19941">
    <property type="entry name" value="TIL"/>
    <property type="match status" value="1"/>
</dbReference>
<dbReference type="PANTHER" id="PTHR19143">
    <property type="entry name" value="FIBRINOGEN/TENASCIN/ANGIOPOEITIN"/>
    <property type="match status" value="1"/>
</dbReference>
<evidence type="ECO:0000313" key="6">
    <source>
        <dbReference type="EMBL" id="KAJ8033611.1"/>
    </source>
</evidence>
<dbReference type="InterPro" id="IPR024731">
    <property type="entry name" value="NELL2-like_EGF"/>
</dbReference>
<keyword evidence="2" id="KW-1015">Disulfide bond</keyword>
<organism evidence="6 7">
    <name type="scientific">Holothuria leucospilota</name>
    <name type="common">Black long sea cucumber</name>
    <name type="synonym">Mertensiothuria leucospilota</name>
    <dbReference type="NCBI Taxonomy" id="206669"/>
    <lineage>
        <taxon>Eukaryota</taxon>
        <taxon>Metazoa</taxon>
        <taxon>Echinodermata</taxon>
        <taxon>Eleutherozoa</taxon>
        <taxon>Echinozoa</taxon>
        <taxon>Holothuroidea</taxon>
        <taxon>Aspidochirotacea</taxon>
        <taxon>Aspidochirotida</taxon>
        <taxon>Holothuriidae</taxon>
        <taxon>Holothuria</taxon>
    </lineage>
</organism>
<evidence type="ECO:0000256" key="2">
    <source>
        <dbReference type="ARBA" id="ARBA00023157"/>
    </source>
</evidence>
<evidence type="ECO:0000259" key="4">
    <source>
        <dbReference type="PROSITE" id="PS50026"/>
    </source>
</evidence>
<name>A0A9Q1BVH9_HOLLE</name>
<dbReference type="InterPro" id="IPR002181">
    <property type="entry name" value="Fibrinogen_a/b/g_C_dom"/>
</dbReference>
<dbReference type="PROSITE" id="PS50026">
    <property type="entry name" value="EGF_3"/>
    <property type="match status" value="1"/>
</dbReference>
<dbReference type="InterPro" id="IPR014716">
    <property type="entry name" value="Fibrinogen_a/b/g_C_1"/>
</dbReference>
<sequence>MEYGNCTCQATCEDPDGKNCYATCFEEQTCLCVEGFLKKGDDCVPPQECSCFVEERVITVLVNTDCTRRCQCQGNELACDDNYRCSPDATCEERGGVRQCYCNDGYTGDGQNCEVVATDCADIYNANITDSGVYTIKPTNWSGFPFEVYCNMTDGGGWTVFQRRVNGSQTFFLDWNSYKAGFGSPRHEMWLGNDKLYYMTNQKNYQLRIDLVSFPGLPFYAKYNHFRINNEDDDYRLVDLGSYTGNTGYDAMDFHRNKLFTTYDRDNDGWESYNCAETQVGAWWYSKFDHYSSSDCETSPVYCEHWLVDALTCARCSHANLNGDYNSSTRGTSLHWRNLVGYECNIRFTEMKIKPI</sequence>
<dbReference type="GO" id="GO:0005615">
    <property type="term" value="C:extracellular space"/>
    <property type="evidence" value="ECO:0007669"/>
    <property type="project" value="TreeGrafter"/>
</dbReference>
<dbReference type="AlphaFoldDB" id="A0A9Q1BVH9"/>
<reference evidence="6" key="1">
    <citation type="submission" date="2021-10" db="EMBL/GenBank/DDBJ databases">
        <title>Tropical sea cucumber genome reveals ecological adaptation and Cuvierian tubules defense mechanism.</title>
        <authorList>
            <person name="Chen T."/>
        </authorList>
    </citation>
    <scope>NUCLEOTIDE SEQUENCE</scope>
    <source>
        <strain evidence="6">Nanhai2018</strain>
        <tissue evidence="6">Muscle</tissue>
    </source>
</reference>
<dbReference type="PROSITE" id="PS01186">
    <property type="entry name" value="EGF_2"/>
    <property type="match status" value="1"/>
</dbReference>
<dbReference type="Pfam" id="PF00147">
    <property type="entry name" value="Fibrinogen_C"/>
    <property type="match status" value="1"/>
</dbReference>
<comment type="caution">
    <text evidence="6">The sequence shown here is derived from an EMBL/GenBank/DDBJ whole genome shotgun (WGS) entry which is preliminary data.</text>
</comment>
<dbReference type="InterPro" id="IPR036056">
    <property type="entry name" value="Fibrinogen-like_C"/>
</dbReference>
<dbReference type="SMART" id="SM00181">
    <property type="entry name" value="EGF"/>
    <property type="match status" value="2"/>
</dbReference>
<accession>A0A9Q1BVH9</accession>
<keyword evidence="1 3" id="KW-0245">EGF-like domain</keyword>
<dbReference type="PROSITE" id="PS51406">
    <property type="entry name" value="FIBRINOGEN_C_2"/>
    <property type="match status" value="1"/>
</dbReference>
<dbReference type="CDD" id="cd00087">
    <property type="entry name" value="FReD"/>
    <property type="match status" value="1"/>
</dbReference>
<dbReference type="Gene3D" id="3.90.215.10">
    <property type="entry name" value="Gamma Fibrinogen, chain A, domain 1"/>
    <property type="match status" value="1"/>
</dbReference>
<dbReference type="SMART" id="SM00186">
    <property type="entry name" value="FBG"/>
    <property type="match status" value="1"/>
</dbReference>
<dbReference type="EMBL" id="JAIZAY010000011">
    <property type="protein sequence ID" value="KAJ8033611.1"/>
    <property type="molecule type" value="Genomic_DNA"/>
</dbReference>
<feature type="domain" description="EGF-like" evidence="4">
    <location>
        <begin position="75"/>
        <end position="114"/>
    </location>
</feature>
<comment type="caution">
    <text evidence="3">Lacks conserved residue(s) required for the propagation of feature annotation.</text>
</comment>
<dbReference type="SUPFAM" id="SSF56496">
    <property type="entry name" value="Fibrinogen C-terminal domain-like"/>
    <property type="match status" value="1"/>
</dbReference>
<dbReference type="NCBIfam" id="NF040941">
    <property type="entry name" value="GGGWT_bact"/>
    <property type="match status" value="1"/>
</dbReference>
<gene>
    <name evidence="6" type="ORF">HOLleu_23912</name>
</gene>
<feature type="domain" description="Fibrinogen C-terminal" evidence="5">
    <location>
        <begin position="111"/>
        <end position="356"/>
    </location>
</feature>
<dbReference type="Proteomes" id="UP001152320">
    <property type="component" value="Chromosome 11"/>
</dbReference>
<dbReference type="CDD" id="cd00053">
    <property type="entry name" value="EGF"/>
    <property type="match status" value="1"/>
</dbReference>
<dbReference type="Gene3D" id="2.10.25.10">
    <property type="entry name" value="Laminin"/>
    <property type="match status" value="1"/>
</dbReference>